<evidence type="ECO:0000256" key="1">
    <source>
        <dbReference type="ARBA" id="ARBA00001941"/>
    </source>
</evidence>
<dbReference type="PANTHER" id="PTHR34448:SF1">
    <property type="entry name" value="BLL6088 PROTEIN"/>
    <property type="match status" value="1"/>
</dbReference>
<evidence type="ECO:0000256" key="8">
    <source>
        <dbReference type="ARBA" id="ARBA00022801"/>
    </source>
</evidence>
<evidence type="ECO:0000256" key="3">
    <source>
        <dbReference type="ARBA" id="ARBA00001947"/>
    </source>
</evidence>
<dbReference type="GO" id="GO:0046872">
    <property type="term" value="F:metal ion binding"/>
    <property type="evidence" value="ECO:0007669"/>
    <property type="project" value="UniProtKB-KW"/>
</dbReference>
<evidence type="ECO:0000256" key="4">
    <source>
        <dbReference type="ARBA" id="ARBA00008236"/>
    </source>
</evidence>
<dbReference type="GO" id="GO:0006508">
    <property type="term" value="P:proteolysis"/>
    <property type="evidence" value="ECO:0007669"/>
    <property type="project" value="UniProtKB-KW"/>
</dbReference>
<evidence type="ECO:0000313" key="10">
    <source>
        <dbReference type="EMBL" id="TMI70290.1"/>
    </source>
</evidence>
<organism evidence="10 11">
    <name type="scientific">Candidatus Segetimicrobium genomatis</name>
    <dbReference type="NCBI Taxonomy" id="2569760"/>
    <lineage>
        <taxon>Bacteria</taxon>
        <taxon>Bacillati</taxon>
        <taxon>Candidatus Sysuimicrobiota</taxon>
        <taxon>Candidatus Sysuimicrobiia</taxon>
        <taxon>Candidatus Sysuimicrobiales</taxon>
        <taxon>Candidatus Segetimicrobiaceae</taxon>
        <taxon>Candidatus Segetimicrobium</taxon>
    </lineage>
</organism>
<dbReference type="GO" id="GO:0008237">
    <property type="term" value="F:metallopeptidase activity"/>
    <property type="evidence" value="ECO:0007669"/>
    <property type="project" value="UniProtKB-KW"/>
</dbReference>
<dbReference type="InterPro" id="IPR000787">
    <property type="entry name" value="Peptidase_M29"/>
</dbReference>
<dbReference type="InterPro" id="IPR052170">
    <property type="entry name" value="M29_Exopeptidase"/>
</dbReference>
<dbReference type="SUPFAM" id="SSF144052">
    <property type="entry name" value="Thermophilic metalloprotease-like"/>
    <property type="match status" value="1"/>
</dbReference>
<evidence type="ECO:0000313" key="11">
    <source>
        <dbReference type="Proteomes" id="UP000318834"/>
    </source>
</evidence>
<comment type="caution">
    <text evidence="10">The sequence shown here is derived from an EMBL/GenBank/DDBJ whole genome shotgun (WGS) entry which is preliminary data.</text>
</comment>
<dbReference type="GO" id="GO:0004177">
    <property type="term" value="F:aminopeptidase activity"/>
    <property type="evidence" value="ECO:0007669"/>
    <property type="project" value="UniProtKB-KW"/>
</dbReference>
<comment type="similarity">
    <text evidence="4">Belongs to the peptidase M29 family.</text>
</comment>
<dbReference type="Pfam" id="PF02073">
    <property type="entry name" value="Peptidase_M29"/>
    <property type="match status" value="1"/>
</dbReference>
<evidence type="ECO:0000256" key="5">
    <source>
        <dbReference type="ARBA" id="ARBA00022438"/>
    </source>
</evidence>
<accession>A0A537IGB9</accession>
<gene>
    <name evidence="10" type="ORF">E6H05_13860</name>
</gene>
<dbReference type="InterPro" id="IPR035097">
    <property type="entry name" value="M29_N-terminal"/>
</dbReference>
<keyword evidence="9" id="KW-0482">Metalloprotease</keyword>
<comment type="cofactor">
    <cofactor evidence="2">
        <name>Mg(2+)</name>
        <dbReference type="ChEBI" id="CHEBI:18420"/>
    </cofactor>
</comment>
<evidence type="ECO:0000256" key="2">
    <source>
        <dbReference type="ARBA" id="ARBA00001946"/>
    </source>
</evidence>
<evidence type="ECO:0000256" key="7">
    <source>
        <dbReference type="ARBA" id="ARBA00022723"/>
    </source>
</evidence>
<keyword evidence="8" id="KW-0378">Hydrolase</keyword>
<comment type="cofactor">
    <cofactor evidence="3">
        <name>Zn(2+)</name>
        <dbReference type="ChEBI" id="CHEBI:29105"/>
    </cofactor>
</comment>
<comment type="cofactor">
    <cofactor evidence="1">
        <name>Co(2+)</name>
        <dbReference type="ChEBI" id="CHEBI:48828"/>
    </cofactor>
</comment>
<evidence type="ECO:0008006" key="12">
    <source>
        <dbReference type="Google" id="ProtNLM"/>
    </source>
</evidence>
<dbReference type="Gene3D" id="3.40.1830.10">
    <property type="entry name" value="Thermophilic metalloprotease (M29)"/>
    <property type="match status" value="1"/>
</dbReference>
<keyword evidence="7" id="KW-0479">Metal-binding</keyword>
<evidence type="ECO:0000256" key="6">
    <source>
        <dbReference type="ARBA" id="ARBA00022670"/>
    </source>
</evidence>
<dbReference type="PANTHER" id="PTHR34448">
    <property type="entry name" value="AMINOPEPTIDASE"/>
    <property type="match status" value="1"/>
</dbReference>
<dbReference type="AlphaFoldDB" id="A0A537IGB9"/>
<dbReference type="EMBL" id="VBAP01000155">
    <property type="protein sequence ID" value="TMI70290.1"/>
    <property type="molecule type" value="Genomic_DNA"/>
</dbReference>
<evidence type="ECO:0000256" key="9">
    <source>
        <dbReference type="ARBA" id="ARBA00023049"/>
    </source>
</evidence>
<dbReference type="Proteomes" id="UP000318834">
    <property type="component" value="Unassembled WGS sequence"/>
</dbReference>
<proteinExistence type="inferred from homology"/>
<protein>
    <recommendedName>
        <fullName evidence="12">Aminopeptidase</fullName>
    </recommendedName>
</protein>
<name>A0A537IGB9_9BACT</name>
<keyword evidence="5" id="KW-0031">Aminopeptidase</keyword>
<sequence>MALQTRQAPSPPFESWIPLARQVVHTSLRLGWKDVFTIYTYPPTIPLAEALALEARRAGSDTHLTLMTDDLWFTSMEELSTKWLSTASPIEHAIAEAETAHIYLGGPADARRMRDIPPEKFEANSLGGDRQHEPRRKRRVRDIDLPIGRITPERAETYGLDYEKWSGSYHKALAVDLKEIQREGAALARSLRGRKKVRIDSDAGTDLRFETKAVAPIVSDGIISAEDIRRGFVRTALPAGRLEAAVRPESVNGEVRGTDSIAFAGRAIVRPWFRIRSGRIVESGAAEHQELLDRLLRQSKSESARIGYVTIGLNTAAEPCMLDNSIVKDDVGLGLGPHPQLERRIADPMVSFDCTVGPVRIEIGG</sequence>
<keyword evidence="6" id="KW-0645">Protease</keyword>
<reference evidence="10 11" key="1">
    <citation type="journal article" date="2019" name="Nat. Microbiol.">
        <title>Mediterranean grassland soil C-N compound turnover is dependent on rainfall and depth, and is mediated by genomically divergent microorganisms.</title>
        <authorList>
            <person name="Diamond S."/>
            <person name="Andeer P.F."/>
            <person name="Li Z."/>
            <person name="Crits-Christoph A."/>
            <person name="Burstein D."/>
            <person name="Anantharaman K."/>
            <person name="Lane K.R."/>
            <person name="Thomas B.C."/>
            <person name="Pan C."/>
            <person name="Northen T.R."/>
            <person name="Banfield J.F."/>
        </authorList>
    </citation>
    <scope>NUCLEOTIDE SEQUENCE [LARGE SCALE GENOMIC DNA]</scope>
    <source>
        <strain evidence="10">NP_8</strain>
    </source>
</reference>